<sequence length="150" mass="17042">MTLKSVPQWLTDHQDQVTDTPIYRVTKEELLELLKNDEPGLAIIDIRNEQEDKGVIKKALHIPATVVDGPSGINEHFLEPVLDWQPQTKKIVLYCNSSGKRTTYIGGWAKDYLASIDRQDLEVVILDEGITGWVKGGDEFKDETLYYPTE</sequence>
<gene>
    <name evidence="2" type="ORF">PUMCH_002865</name>
</gene>
<dbReference type="SUPFAM" id="SSF52821">
    <property type="entry name" value="Rhodanese/Cell cycle control phosphatase"/>
    <property type="match status" value="1"/>
</dbReference>
<evidence type="ECO:0000259" key="1">
    <source>
        <dbReference type="PROSITE" id="PS50206"/>
    </source>
</evidence>
<dbReference type="GeneID" id="88173929"/>
<reference evidence="2 3" key="1">
    <citation type="submission" date="2023-10" db="EMBL/GenBank/DDBJ databases">
        <title>Draft Genome Sequence of Candida saopaulonensis from a very Premature Infant with Sepsis.</title>
        <authorList>
            <person name="Ning Y."/>
            <person name="Dai R."/>
            <person name="Xiao M."/>
            <person name="Xu Y."/>
            <person name="Yan Q."/>
            <person name="Zhang L."/>
        </authorList>
    </citation>
    <scope>NUCLEOTIDE SEQUENCE [LARGE SCALE GENOMIC DNA]</scope>
    <source>
        <strain evidence="2 3">19XY460</strain>
    </source>
</reference>
<dbReference type="Gene3D" id="3.40.250.10">
    <property type="entry name" value="Rhodanese-like domain"/>
    <property type="match status" value="1"/>
</dbReference>
<dbReference type="InterPro" id="IPR001763">
    <property type="entry name" value="Rhodanese-like_dom"/>
</dbReference>
<dbReference type="RefSeq" id="XP_062877927.1">
    <property type="nucleotide sequence ID" value="XM_063021857.1"/>
</dbReference>
<evidence type="ECO:0000313" key="3">
    <source>
        <dbReference type="Proteomes" id="UP001338582"/>
    </source>
</evidence>
<dbReference type="AlphaFoldDB" id="A0AAX4HCY6"/>
<dbReference type="EMBL" id="CP138896">
    <property type="protein sequence ID" value="WPK25545.1"/>
    <property type="molecule type" value="Genomic_DNA"/>
</dbReference>
<dbReference type="Proteomes" id="UP001338582">
    <property type="component" value="Chromosome 3"/>
</dbReference>
<name>A0AAX4HCY6_9ASCO</name>
<organism evidence="2 3">
    <name type="scientific">Australozyma saopauloensis</name>
    <dbReference type="NCBI Taxonomy" id="291208"/>
    <lineage>
        <taxon>Eukaryota</taxon>
        <taxon>Fungi</taxon>
        <taxon>Dikarya</taxon>
        <taxon>Ascomycota</taxon>
        <taxon>Saccharomycotina</taxon>
        <taxon>Pichiomycetes</taxon>
        <taxon>Metschnikowiaceae</taxon>
        <taxon>Australozyma</taxon>
    </lineage>
</organism>
<dbReference type="InterPro" id="IPR036873">
    <property type="entry name" value="Rhodanese-like_dom_sf"/>
</dbReference>
<protein>
    <recommendedName>
        <fullName evidence="1">Rhodanese domain-containing protein</fullName>
    </recommendedName>
</protein>
<proteinExistence type="predicted"/>
<evidence type="ECO:0000313" key="2">
    <source>
        <dbReference type="EMBL" id="WPK25545.1"/>
    </source>
</evidence>
<dbReference type="Pfam" id="PF00581">
    <property type="entry name" value="Rhodanese"/>
    <property type="match status" value="1"/>
</dbReference>
<keyword evidence="3" id="KW-1185">Reference proteome</keyword>
<dbReference type="SMART" id="SM00450">
    <property type="entry name" value="RHOD"/>
    <property type="match status" value="1"/>
</dbReference>
<feature type="domain" description="Rhodanese" evidence="1">
    <location>
        <begin position="37"/>
        <end position="142"/>
    </location>
</feature>
<dbReference type="PROSITE" id="PS50206">
    <property type="entry name" value="RHODANESE_3"/>
    <property type="match status" value="1"/>
</dbReference>
<accession>A0AAX4HCY6</accession>
<dbReference type="KEGG" id="asau:88173929"/>